<dbReference type="SUPFAM" id="SSF56954">
    <property type="entry name" value="Outer membrane efflux proteins (OEP)"/>
    <property type="match status" value="1"/>
</dbReference>
<comment type="subcellular location">
    <subcellularLocation>
        <location evidence="2">Cell membrane</location>
        <topology evidence="2">Lipid-anchor</topology>
    </subcellularLocation>
</comment>
<reference evidence="4 5" key="1">
    <citation type="submission" date="2024-02" db="EMBL/GenBank/DDBJ databases">
        <title>Rubritalea halochordaticola NBRC 107102.</title>
        <authorList>
            <person name="Ichikawa N."/>
            <person name="Katano-Makiyama Y."/>
            <person name="Hidaka K."/>
        </authorList>
    </citation>
    <scope>NUCLEOTIDE SEQUENCE [LARGE SCALE GENOMIC DNA]</scope>
    <source>
        <strain evidence="4 5">NBRC 107102</strain>
    </source>
</reference>
<dbReference type="InterPro" id="IPR003423">
    <property type="entry name" value="OMP_efflux"/>
</dbReference>
<dbReference type="EMBL" id="BAABRL010000009">
    <property type="protein sequence ID" value="GAA5496589.1"/>
    <property type="molecule type" value="Genomic_DNA"/>
</dbReference>
<dbReference type="Gene3D" id="2.20.200.10">
    <property type="entry name" value="Outer membrane efflux proteins (OEP)"/>
    <property type="match status" value="1"/>
</dbReference>
<dbReference type="InterPro" id="IPR010131">
    <property type="entry name" value="MdtP/NodT-like"/>
</dbReference>
<keyword evidence="2" id="KW-0812">Transmembrane</keyword>
<evidence type="ECO:0000313" key="5">
    <source>
        <dbReference type="Proteomes" id="UP001424741"/>
    </source>
</evidence>
<keyword evidence="2" id="KW-0449">Lipoprotein</keyword>
<sequence length="474" mass="52060">MKYASLTLASSLVLSSCVLGPNYKTPETADLPAKFDKIPSGWKAASPADHLDRGDWWKRLGDSKLNRYMSQVESANPNAQAALARLRQSRAVTAASRVALQPALNLNGRAGSSRSSENTFRSPQAINQQGLTNDSFRLPFDLTWEIDLWGRVRREQEAVLASEQSVIASYKGVILSLQADLAQSWFSLRATDSEIEVLNETLKLRKNARDLLANRVKEGAGSDLDLARSEAELASTEADIASLRRRRAELVSGIALILGKPAQGFQIAHYPLDSEPPRVPINLPSEVLERRPDISQAERNLAAASARIGSTQAALFPKIGIDASLGLASRRAADLLETSSKTWSYGLDASVPILRRTILKADVKQAEEKYNELLEEYRQTVLTALREVDVSLSSIKWLGRQQSAVDRQAAASKKAADLSNTRFLEGLTSLLEVIDAERTRLQASRAQIQVRNERYTATIQLMKALGGSYHSPSK</sequence>
<dbReference type="Pfam" id="PF02321">
    <property type="entry name" value="OEP"/>
    <property type="match status" value="2"/>
</dbReference>
<dbReference type="PROSITE" id="PS51257">
    <property type="entry name" value="PROKAR_LIPOPROTEIN"/>
    <property type="match status" value="1"/>
</dbReference>
<comment type="similarity">
    <text evidence="1 2">Belongs to the outer membrane factor (OMF) (TC 1.B.17) family.</text>
</comment>
<gene>
    <name evidence="4" type="primary">oprM_4</name>
    <name evidence="4" type="ORF">Rhal01_02774</name>
</gene>
<keyword evidence="2" id="KW-0564">Palmitate</keyword>
<name>A0ABP9V1M0_9BACT</name>
<keyword evidence="2" id="KW-1134">Transmembrane beta strand</keyword>
<dbReference type="PANTHER" id="PTHR30203:SF33">
    <property type="entry name" value="BLR4455 PROTEIN"/>
    <property type="match status" value="1"/>
</dbReference>
<evidence type="ECO:0000256" key="2">
    <source>
        <dbReference type="RuleBase" id="RU362097"/>
    </source>
</evidence>
<keyword evidence="3" id="KW-0175">Coiled coil</keyword>
<comment type="caution">
    <text evidence="4">The sequence shown here is derived from an EMBL/GenBank/DDBJ whole genome shotgun (WGS) entry which is preliminary data.</text>
</comment>
<dbReference type="RefSeq" id="WP_346189239.1">
    <property type="nucleotide sequence ID" value="NZ_BAABRL010000009.1"/>
</dbReference>
<feature type="coiled-coil region" evidence="3">
    <location>
        <begin position="356"/>
        <end position="383"/>
    </location>
</feature>
<evidence type="ECO:0000256" key="3">
    <source>
        <dbReference type="SAM" id="Coils"/>
    </source>
</evidence>
<dbReference type="Gene3D" id="1.20.1600.10">
    <property type="entry name" value="Outer membrane efflux proteins (OEP)"/>
    <property type="match status" value="1"/>
</dbReference>
<keyword evidence="5" id="KW-1185">Reference proteome</keyword>
<protein>
    <submittedName>
        <fullName evidence="4">Outer membrane protein OprM</fullName>
    </submittedName>
</protein>
<proteinExistence type="inferred from homology"/>
<dbReference type="NCBIfam" id="TIGR01845">
    <property type="entry name" value="outer_NodT"/>
    <property type="match status" value="1"/>
</dbReference>
<dbReference type="Proteomes" id="UP001424741">
    <property type="component" value="Unassembled WGS sequence"/>
</dbReference>
<evidence type="ECO:0000313" key="4">
    <source>
        <dbReference type="EMBL" id="GAA5496589.1"/>
    </source>
</evidence>
<accession>A0ABP9V1M0</accession>
<evidence type="ECO:0000256" key="1">
    <source>
        <dbReference type="ARBA" id="ARBA00007613"/>
    </source>
</evidence>
<keyword evidence="2" id="KW-0472">Membrane</keyword>
<organism evidence="4 5">
    <name type="scientific">Rubritalea halochordaticola</name>
    <dbReference type="NCBI Taxonomy" id="714537"/>
    <lineage>
        <taxon>Bacteria</taxon>
        <taxon>Pseudomonadati</taxon>
        <taxon>Verrucomicrobiota</taxon>
        <taxon>Verrucomicrobiia</taxon>
        <taxon>Verrucomicrobiales</taxon>
        <taxon>Rubritaleaceae</taxon>
        <taxon>Rubritalea</taxon>
    </lineage>
</organism>
<dbReference type="PANTHER" id="PTHR30203">
    <property type="entry name" value="OUTER MEMBRANE CATION EFFLUX PROTEIN"/>
    <property type="match status" value="1"/>
</dbReference>